<organism evidence="2 3">
    <name type="scientific">Mycobacteroides chelonae</name>
    <name type="common">Mycobacterium chelonae</name>
    <dbReference type="NCBI Taxonomy" id="1774"/>
    <lineage>
        <taxon>Bacteria</taxon>
        <taxon>Bacillati</taxon>
        <taxon>Actinomycetota</taxon>
        <taxon>Actinomycetes</taxon>
        <taxon>Mycobacteriales</taxon>
        <taxon>Mycobacteriaceae</taxon>
        <taxon>Mycobacteroides</taxon>
    </lineage>
</organism>
<evidence type="ECO:0000313" key="2">
    <source>
        <dbReference type="EMBL" id="OHU72934.1"/>
    </source>
</evidence>
<keyword evidence="1" id="KW-0812">Transmembrane</keyword>
<dbReference type="RefSeq" id="WP_064409811.1">
    <property type="nucleotide sequence ID" value="NZ_JAAOOS010000002.1"/>
</dbReference>
<reference evidence="2 3" key="1">
    <citation type="submission" date="2016-10" db="EMBL/GenBank/DDBJ databases">
        <title>Evaluation of Human, Veterinary and Environmental Mycobacterium chelonae Isolates by Core Genome Phylogenomic Analysis, Targeted Gene Comparison, and Anti-microbial Susceptibility Patterns: A Tale of Mistaken Identities.</title>
        <authorList>
            <person name="Fogelson S.B."/>
            <person name="Camus A.C."/>
            <person name="Lorenz W."/>
            <person name="Vasireddy R."/>
            <person name="Vasireddy S."/>
            <person name="Smith T."/>
            <person name="Brown-Elliott B.A."/>
            <person name="Wallace R.J.Jr."/>
            <person name="Hasan N.A."/>
            <person name="Reischl U."/>
            <person name="Sanchez S."/>
        </authorList>
    </citation>
    <scope>NUCLEOTIDE SEQUENCE [LARGE SCALE GENOMIC DNA]</scope>
    <source>
        <strain evidence="2 3">15518</strain>
    </source>
</reference>
<feature type="transmembrane region" description="Helical" evidence="1">
    <location>
        <begin position="107"/>
        <end position="125"/>
    </location>
</feature>
<feature type="transmembrane region" description="Helical" evidence="1">
    <location>
        <begin position="12"/>
        <end position="34"/>
    </location>
</feature>
<name>A0A1S1KUZ7_MYCCH</name>
<dbReference type="EMBL" id="MLIS01000425">
    <property type="protein sequence ID" value="OHU72934.1"/>
    <property type="molecule type" value="Genomic_DNA"/>
</dbReference>
<dbReference type="Proteomes" id="UP000179441">
    <property type="component" value="Unassembled WGS sequence"/>
</dbReference>
<evidence type="ECO:0000256" key="1">
    <source>
        <dbReference type="SAM" id="Phobius"/>
    </source>
</evidence>
<keyword evidence="1" id="KW-1133">Transmembrane helix</keyword>
<keyword evidence="1" id="KW-0472">Membrane</keyword>
<gene>
    <name evidence="2" type="ORF">BKG84_28890</name>
</gene>
<accession>A0A1S1KUZ7</accession>
<comment type="caution">
    <text evidence="2">The sequence shown here is derived from an EMBL/GenBank/DDBJ whole genome shotgun (WGS) entry which is preliminary data.</text>
</comment>
<protein>
    <submittedName>
        <fullName evidence="2">Uncharacterized protein</fullName>
    </submittedName>
</protein>
<dbReference type="AlphaFoldDB" id="A0A1S1KUZ7"/>
<keyword evidence="3" id="KW-1185">Reference proteome</keyword>
<evidence type="ECO:0000313" key="3">
    <source>
        <dbReference type="Proteomes" id="UP000179441"/>
    </source>
</evidence>
<proteinExistence type="predicted"/>
<sequence>MPAQVAKRPSLLKLFILGRSTVASGSLFAPYLFARLFRMQIAGTPAVFALRMFGIRNAVLALGLARLDAFTVPKTFLGLNVVVDAVDAAAIAAAGRRGEISKLTSTLGTTVALSAVVLGAASLAAQPARQG</sequence>